<keyword evidence="14 20" id="KW-0408">Iron</keyword>
<dbReference type="Proteomes" id="UP001489004">
    <property type="component" value="Unassembled WGS sequence"/>
</dbReference>
<keyword evidence="8 20" id="KW-0479">Metal-binding</keyword>
<keyword evidence="10" id="KW-0223">Dioxygenase</keyword>
<comment type="catalytic activity">
    <reaction evidence="19">
        <text>L-prolyl-[collagen] + 2-oxoglutarate + O2 = trans-4-hydroxy-L-prolyl-[collagen] + succinate + CO2</text>
        <dbReference type="Rhea" id="RHEA:18945"/>
        <dbReference type="Rhea" id="RHEA-COMP:11676"/>
        <dbReference type="Rhea" id="RHEA-COMP:11680"/>
        <dbReference type="ChEBI" id="CHEBI:15379"/>
        <dbReference type="ChEBI" id="CHEBI:16526"/>
        <dbReference type="ChEBI" id="CHEBI:16810"/>
        <dbReference type="ChEBI" id="CHEBI:30031"/>
        <dbReference type="ChEBI" id="CHEBI:50342"/>
        <dbReference type="ChEBI" id="CHEBI:61965"/>
        <dbReference type="EC" id="1.14.11.2"/>
    </reaction>
</comment>
<proteinExistence type="inferred from homology"/>
<evidence type="ECO:0000256" key="20">
    <source>
        <dbReference type="RuleBase" id="RU363130"/>
    </source>
</evidence>
<evidence type="ECO:0000256" key="4">
    <source>
        <dbReference type="ARBA" id="ARBA00006511"/>
    </source>
</evidence>
<comment type="caution">
    <text evidence="24">The sequence shown here is derived from an EMBL/GenBank/DDBJ whole genome shotgun (WGS) entry which is preliminary data.</text>
</comment>
<name>A0AAW1PBH7_9CHLO</name>
<accession>A0AAW1PBH7</accession>
<comment type="similarity">
    <text evidence="5 20">Belongs to the cytochrome c-type heme lyase family.</text>
</comment>
<comment type="subcellular location">
    <subcellularLocation>
        <location evidence="3">Endoplasmic reticulum membrane</location>
        <topology evidence="3">Single-pass type II membrane protein</topology>
    </subcellularLocation>
    <subcellularLocation>
        <location evidence="2 20">Mitochondrion inner membrane</location>
    </subcellularLocation>
</comment>
<evidence type="ECO:0000256" key="19">
    <source>
        <dbReference type="ARBA" id="ARBA00049169"/>
    </source>
</evidence>
<comment type="catalytic activity">
    <reaction evidence="20">
        <text>holo-[cytochrome c] = apo-[cytochrome c] + heme b</text>
        <dbReference type="Rhea" id="RHEA:22648"/>
        <dbReference type="Rhea" id="RHEA-COMP:10725"/>
        <dbReference type="Rhea" id="RHEA-COMP:10726"/>
        <dbReference type="ChEBI" id="CHEBI:29950"/>
        <dbReference type="ChEBI" id="CHEBI:60344"/>
        <dbReference type="ChEBI" id="CHEBI:83739"/>
        <dbReference type="EC" id="4.4.1.17"/>
    </reaction>
</comment>
<dbReference type="Pfam" id="PF13640">
    <property type="entry name" value="2OG-FeII_Oxy_3"/>
    <property type="match status" value="1"/>
</dbReference>
<evidence type="ECO:0000313" key="25">
    <source>
        <dbReference type="Proteomes" id="UP001489004"/>
    </source>
</evidence>
<dbReference type="EMBL" id="JALJOR010000016">
    <property type="protein sequence ID" value="KAK9805139.1"/>
    <property type="molecule type" value="Genomic_DNA"/>
</dbReference>
<dbReference type="GO" id="GO:0005789">
    <property type="term" value="C:endoplasmic reticulum membrane"/>
    <property type="evidence" value="ECO:0007669"/>
    <property type="project" value="UniProtKB-SubCell"/>
</dbReference>
<dbReference type="SMART" id="SM00254">
    <property type="entry name" value="ShKT"/>
    <property type="match status" value="1"/>
</dbReference>
<evidence type="ECO:0000256" key="11">
    <source>
        <dbReference type="ARBA" id="ARBA00022968"/>
    </source>
</evidence>
<dbReference type="PROSITE" id="PS00821">
    <property type="entry name" value="CYTO_HEME_LYASE_1"/>
    <property type="match status" value="1"/>
</dbReference>
<dbReference type="GO" id="GO:0031418">
    <property type="term" value="F:L-ascorbic acid binding"/>
    <property type="evidence" value="ECO:0007669"/>
    <property type="project" value="InterPro"/>
</dbReference>
<evidence type="ECO:0000259" key="23">
    <source>
        <dbReference type="PROSITE" id="PS51670"/>
    </source>
</evidence>
<feature type="compositionally biased region" description="Polar residues" evidence="21">
    <location>
        <begin position="283"/>
        <end position="297"/>
    </location>
</feature>
<keyword evidence="17" id="KW-0325">Glycoprotein</keyword>
<dbReference type="Gene3D" id="2.60.120.620">
    <property type="entry name" value="q2cbj1_9rhob like domain"/>
    <property type="match status" value="1"/>
</dbReference>
<dbReference type="PANTHER" id="PTHR12743">
    <property type="entry name" value="CYTOCHROME C1 HEME LYASE"/>
    <property type="match status" value="1"/>
</dbReference>
<evidence type="ECO:0000256" key="10">
    <source>
        <dbReference type="ARBA" id="ARBA00022964"/>
    </source>
</evidence>
<keyword evidence="16 20" id="KW-0472">Membrane</keyword>
<keyword evidence="12" id="KW-1133">Transmembrane helix</keyword>
<dbReference type="InterPro" id="IPR000511">
    <property type="entry name" value="Holocyt_c/c1_synthase"/>
</dbReference>
<comment type="similarity">
    <text evidence="4">Belongs to the P4HA family.</text>
</comment>
<gene>
    <name evidence="24" type="ORF">WJX72_001482</name>
</gene>
<evidence type="ECO:0000256" key="9">
    <source>
        <dbReference type="ARBA" id="ARBA00022792"/>
    </source>
</evidence>
<keyword evidence="13" id="KW-0560">Oxidoreductase</keyword>
<protein>
    <recommendedName>
        <fullName evidence="20">Holocytochrome c-type synthase</fullName>
        <ecNumber evidence="20">4.4.1.17</ecNumber>
    </recommendedName>
</protein>
<evidence type="ECO:0000256" key="21">
    <source>
        <dbReference type="SAM" id="MobiDB-lite"/>
    </source>
</evidence>
<comment type="cofactor">
    <cofactor evidence="1">
        <name>L-ascorbate</name>
        <dbReference type="ChEBI" id="CHEBI:38290"/>
    </cofactor>
</comment>
<keyword evidence="25" id="KW-1185">Reference proteome</keyword>
<evidence type="ECO:0000256" key="17">
    <source>
        <dbReference type="ARBA" id="ARBA00023180"/>
    </source>
</evidence>
<evidence type="ECO:0000256" key="7">
    <source>
        <dbReference type="ARBA" id="ARBA00022692"/>
    </source>
</evidence>
<evidence type="ECO:0000256" key="14">
    <source>
        <dbReference type="ARBA" id="ARBA00023004"/>
    </source>
</evidence>
<evidence type="ECO:0000256" key="15">
    <source>
        <dbReference type="ARBA" id="ARBA00023128"/>
    </source>
</evidence>
<evidence type="ECO:0000256" key="3">
    <source>
        <dbReference type="ARBA" id="ARBA00004648"/>
    </source>
</evidence>
<dbReference type="PROSITE" id="PS51670">
    <property type="entry name" value="SHKT"/>
    <property type="match status" value="1"/>
</dbReference>
<comment type="function">
    <text evidence="20">Lyase that catalyzes the covalent linking of the heme group to the cytochrome C apoprotein to produce the mature functional cytochrome.</text>
</comment>
<evidence type="ECO:0000256" key="6">
    <source>
        <dbReference type="ARBA" id="ARBA00022617"/>
    </source>
</evidence>
<keyword evidence="11" id="KW-0735">Signal-anchor</keyword>
<dbReference type="Pfam" id="PF01265">
    <property type="entry name" value="Cyto_heme_lyase"/>
    <property type="match status" value="1"/>
</dbReference>
<feature type="domain" description="ShKT" evidence="23">
    <location>
        <begin position="534"/>
        <end position="568"/>
    </location>
</feature>
<organism evidence="24 25">
    <name type="scientific">[Myrmecia] bisecta</name>
    <dbReference type="NCBI Taxonomy" id="41462"/>
    <lineage>
        <taxon>Eukaryota</taxon>
        <taxon>Viridiplantae</taxon>
        <taxon>Chlorophyta</taxon>
        <taxon>core chlorophytes</taxon>
        <taxon>Trebouxiophyceae</taxon>
        <taxon>Trebouxiales</taxon>
        <taxon>Trebouxiaceae</taxon>
        <taxon>Myrmecia</taxon>
    </lineage>
</organism>
<dbReference type="GO" id="GO:0005506">
    <property type="term" value="F:iron ion binding"/>
    <property type="evidence" value="ECO:0007669"/>
    <property type="project" value="InterPro"/>
</dbReference>
<dbReference type="InterPro" id="IPR003582">
    <property type="entry name" value="ShKT_dom"/>
</dbReference>
<dbReference type="InterPro" id="IPR044862">
    <property type="entry name" value="Pro_4_hyd_alph_FE2OG_OXY"/>
</dbReference>
<keyword evidence="18 20" id="KW-0456">Lyase</keyword>
<sequence length="576" mass="64075">MGGSLSTNKAAEAPGQAAQPYAASAPSTSQSSCPVPEQYRNSAVYNVYNQRIDGPEASTSAPSRQGILNRLAGYDTIDPSNQMPREPNQQPCPGQKKLISTQRLASSIPKGGTDGTWLYPSPQMFYNALKRKSKGDDVTEDDMNAVVHAHNSMNEMTWQHVLHWEQLHSEECPQPTLLRFRGRPDDLSPLARLAGWFGGELPFDRHDWYVDRCGKEVRYVIDFYFHDDKAGTPDAFSLRVRPAVDTPEAVLDRTKMAIYATFAKYIEDNDRFPGWKGELPQEAPTNKQALSQHSTGKTVGYGEMGREEWRGEVIEVSWRPRAFLFKNFLSDEECDHLINLARPSMTKSTVVDNVTGKSVDSTVRTSTGTFFGRGQDEVIDRIEKRIAHVSHVPAENGEGMQVLHYVDGQKYEPHHDFFHDKYNADPSNGGQRVATMLMYLTTVDEGGETVFPQAETRVSGPEWSDCAQQGLAVKTRRGDALLFFSLHPDGETDPASLHGSCATIRGEKWSATKWMHVAAFGLTAEQQKAKWGDCIDADARCSEWAGMGECEKNPGYMNSSCRLSCKRCAPKSPSMA</sequence>
<reference evidence="24 25" key="1">
    <citation type="journal article" date="2024" name="Nat. Commun.">
        <title>Phylogenomics reveals the evolutionary origins of lichenization in chlorophyte algae.</title>
        <authorList>
            <person name="Puginier C."/>
            <person name="Libourel C."/>
            <person name="Otte J."/>
            <person name="Skaloud P."/>
            <person name="Haon M."/>
            <person name="Grisel S."/>
            <person name="Petersen M."/>
            <person name="Berrin J.G."/>
            <person name="Delaux P.M."/>
            <person name="Dal Grande F."/>
            <person name="Keller J."/>
        </authorList>
    </citation>
    <scope>NUCLEOTIDE SEQUENCE [LARGE SCALE GENOMIC DNA]</scope>
    <source>
        <strain evidence="24 25">SAG 2043</strain>
    </source>
</reference>
<evidence type="ECO:0000256" key="8">
    <source>
        <dbReference type="ARBA" id="ARBA00022723"/>
    </source>
</evidence>
<dbReference type="FunFam" id="2.60.120.620:FF:000002">
    <property type="entry name" value="Prolyl 4-hydroxylase 4"/>
    <property type="match status" value="1"/>
</dbReference>
<evidence type="ECO:0000256" key="12">
    <source>
        <dbReference type="ARBA" id="ARBA00022989"/>
    </source>
</evidence>
<dbReference type="AlphaFoldDB" id="A0AAW1PBH7"/>
<feature type="region of interest" description="Disordered" evidence="21">
    <location>
        <begin position="1"/>
        <end position="36"/>
    </location>
</feature>
<keyword evidence="6 20" id="KW-0349">Heme</keyword>
<dbReference type="GO" id="GO:0005743">
    <property type="term" value="C:mitochondrial inner membrane"/>
    <property type="evidence" value="ECO:0007669"/>
    <property type="project" value="UniProtKB-SubCell"/>
</dbReference>
<dbReference type="SMART" id="SM00702">
    <property type="entry name" value="P4Hc"/>
    <property type="match status" value="1"/>
</dbReference>
<dbReference type="PANTHER" id="PTHR12743:SF8">
    <property type="entry name" value="PROTEIN HRI1"/>
    <property type="match status" value="1"/>
</dbReference>
<evidence type="ECO:0000256" key="5">
    <source>
        <dbReference type="ARBA" id="ARBA00007255"/>
    </source>
</evidence>
<keyword evidence="15 20" id="KW-0496">Mitochondrion</keyword>
<evidence type="ECO:0000259" key="22">
    <source>
        <dbReference type="PROSITE" id="PS51471"/>
    </source>
</evidence>
<evidence type="ECO:0000313" key="24">
    <source>
        <dbReference type="EMBL" id="KAK9805139.1"/>
    </source>
</evidence>
<dbReference type="EC" id="4.4.1.17" evidence="20"/>
<evidence type="ECO:0000256" key="18">
    <source>
        <dbReference type="ARBA" id="ARBA00023239"/>
    </source>
</evidence>
<evidence type="ECO:0000256" key="1">
    <source>
        <dbReference type="ARBA" id="ARBA00001961"/>
    </source>
</evidence>
<evidence type="ECO:0000256" key="2">
    <source>
        <dbReference type="ARBA" id="ARBA00004273"/>
    </source>
</evidence>
<dbReference type="InterPro" id="IPR005123">
    <property type="entry name" value="Oxoglu/Fe-dep_dioxygenase_dom"/>
</dbReference>
<feature type="compositionally biased region" description="Low complexity" evidence="21">
    <location>
        <begin position="10"/>
        <end position="32"/>
    </location>
</feature>
<keyword evidence="7" id="KW-0812">Transmembrane</keyword>
<dbReference type="InterPro" id="IPR006620">
    <property type="entry name" value="Pro_4_hyd_alph"/>
</dbReference>
<feature type="region of interest" description="Disordered" evidence="21">
    <location>
        <begin position="276"/>
        <end position="297"/>
    </location>
</feature>
<evidence type="ECO:0000256" key="16">
    <source>
        <dbReference type="ARBA" id="ARBA00023136"/>
    </source>
</evidence>
<feature type="domain" description="Fe2OG dioxygenase" evidence="22">
    <location>
        <begin position="396"/>
        <end position="517"/>
    </location>
</feature>
<evidence type="ECO:0000256" key="13">
    <source>
        <dbReference type="ARBA" id="ARBA00023002"/>
    </source>
</evidence>
<dbReference type="GO" id="GO:0004656">
    <property type="term" value="F:procollagen-proline 4-dioxygenase activity"/>
    <property type="evidence" value="ECO:0007669"/>
    <property type="project" value="UniProtKB-EC"/>
</dbReference>
<dbReference type="PROSITE" id="PS00822">
    <property type="entry name" value="CYTO_HEME_LYASE_2"/>
    <property type="match status" value="1"/>
</dbReference>
<dbReference type="PROSITE" id="PS51471">
    <property type="entry name" value="FE2OG_OXY"/>
    <property type="match status" value="1"/>
</dbReference>
<keyword evidence="9 20" id="KW-0999">Mitochondrion inner membrane</keyword>
<dbReference type="GO" id="GO:0004408">
    <property type="term" value="F:holocytochrome-c synthase activity"/>
    <property type="evidence" value="ECO:0007669"/>
    <property type="project" value="UniProtKB-EC"/>
</dbReference>
<dbReference type="Pfam" id="PF01549">
    <property type="entry name" value="ShK"/>
    <property type="match status" value="1"/>
</dbReference>